<evidence type="ECO:0000313" key="4">
    <source>
        <dbReference type="Proteomes" id="UP000239560"/>
    </source>
</evidence>
<gene>
    <name evidence="1" type="primary">FGENESH: predicted gene_11.20</name>
    <name evidence="2" type="ORF">AAT19DRAFT_9714</name>
    <name evidence="1" type="ORF">BN2166_0055240</name>
</gene>
<evidence type="ECO:0000313" key="3">
    <source>
        <dbReference type="Proteomes" id="UP000199069"/>
    </source>
</evidence>
<reference evidence="1 3" key="1">
    <citation type="submission" date="2015-07" db="EMBL/GenBank/DDBJ databases">
        <authorList>
            <person name="Cajimat M.N.B."/>
            <person name="Milazzo M.L."/>
            <person name="Fulhorst C.F."/>
        </authorList>
    </citation>
    <scope>NUCLEOTIDE SEQUENCE [LARGE SCALE GENOMIC DNA]</scope>
    <source>
        <strain evidence="1">Single colony</strain>
    </source>
</reference>
<reference evidence="2 4" key="2">
    <citation type="journal article" date="2018" name="Elife">
        <title>Functional genomics of lipid metabolism in the oleaginous yeast Rhodosporidium toruloides.</title>
        <authorList>
            <person name="Coradetti S.T."/>
            <person name="Pinel D."/>
            <person name="Geiselman G."/>
            <person name="Ito M."/>
            <person name="Mondo S."/>
            <person name="Reilly M.C."/>
            <person name="Cheng Y.F."/>
            <person name="Bauer S."/>
            <person name="Grigoriev I."/>
            <person name="Gladden J.M."/>
            <person name="Simmons B.A."/>
            <person name="Brem R."/>
            <person name="Arkin A.P."/>
            <person name="Skerker J.M."/>
        </authorList>
    </citation>
    <scope>NUCLEOTIDE SEQUENCE [LARGE SCALE GENOMIC DNA]</scope>
    <source>
        <strain evidence="2 4">NBRC 0880</strain>
    </source>
</reference>
<evidence type="ECO:0000313" key="1">
    <source>
        <dbReference type="EMBL" id="CTR09663.1"/>
    </source>
</evidence>
<dbReference type="EMBL" id="CWKI01000011">
    <property type="protein sequence ID" value="CTR09663.1"/>
    <property type="molecule type" value="Genomic_DNA"/>
</dbReference>
<dbReference type="EMBL" id="LCTV02000011">
    <property type="protein sequence ID" value="PRQ71599.1"/>
    <property type="molecule type" value="Genomic_DNA"/>
</dbReference>
<proteinExistence type="predicted"/>
<sequence>MTLENVPANFRIPWQRLRRLHLRIRREETLQLLEKCAKDLAVHADDHPCRLKLACLVLHLPWPTRDVDISEYHHGLVIRASHALATLLTSLRLRSLHITGITGWPEQACVPKNDTLEHLRIQWLDSPITTPTAHISLPDVHRLLSQFPKLDRFELEGRQLLGLVDGHWLLAQQSAVPSPGEFAIYEPNLSSLVQYIRFTTILFFTFRPQPLPTEEPGIREFRWTRSSKEEDFVFSRWTIYEG</sequence>
<dbReference type="Proteomes" id="UP000199069">
    <property type="component" value="Unassembled WGS sequence"/>
</dbReference>
<protein>
    <submittedName>
        <fullName evidence="1">Uncharacterized protein</fullName>
    </submittedName>
</protein>
<name>A0A0K3CL29_RHOTO</name>
<accession>A0A0K3CL29</accession>
<organism evidence="1 3">
    <name type="scientific">Rhodotorula toruloides</name>
    <name type="common">Yeast</name>
    <name type="synonym">Rhodosporidium toruloides</name>
    <dbReference type="NCBI Taxonomy" id="5286"/>
    <lineage>
        <taxon>Eukaryota</taxon>
        <taxon>Fungi</taxon>
        <taxon>Dikarya</taxon>
        <taxon>Basidiomycota</taxon>
        <taxon>Pucciniomycotina</taxon>
        <taxon>Microbotryomycetes</taxon>
        <taxon>Sporidiobolales</taxon>
        <taxon>Sporidiobolaceae</taxon>
        <taxon>Rhodotorula</taxon>
    </lineage>
</organism>
<dbReference type="Proteomes" id="UP000239560">
    <property type="component" value="Unassembled WGS sequence"/>
</dbReference>
<keyword evidence="3" id="KW-1185">Reference proteome</keyword>
<dbReference type="AlphaFoldDB" id="A0A0K3CL29"/>
<evidence type="ECO:0000313" key="2">
    <source>
        <dbReference type="EMBL" id="PRQ71599.1"/>
    </source>
</evidence>
<dbReference type="OrthoDB" id="10291186at2759"/>